<evidence type="ECO:0000256" key="5">
    <source>
        <dbReference type="PIRSR" id="PIRSR617867-1"/>
    </source>
</evidence>
<evidence type="ECO:0000313" key="7">
    <source>
        <dbReference type="EMBL" id="PCD75689.1"/>
    </source>
</evidence>
<keyword evidence="4" id="KW-0904">Protein phosphatase</keyword>
<dbReference type="OrthoDB" id="9784339at2"/>
<evidence type="ECO:0000313" key="8">
    <source>
        <dbReference type="Proteomes" id="UP000243507"/>
    </source>
</evidence>
<evidence type="ECO:0000259" key="6">
    <source>
        <dbReference type="SMART" id="SM00226"/>
    </source>
</evidence>
<evidence type="ECO:0000256" key="2">
    <source>
        <dbReference type="ARBA" id="ARBA00013064"/>
    </source>
</evidence>
<comment type="caution">
    <text evidence="7">The sequence shown here is derived from an EMBL/GenBank/DDBJ whole genome shotgun (WGS) entry which is preliminary data.</text>
</comment>
<evidence type="ECO:0000256" key="4">
    <source>
        <dbReference type="ARBA" id="ARBA00022912"/>
    </source>
</evidence>
<dbReference type="PANTHER" id="PTHR11717">
    <property type="entry name" value="LOW MOLECULAR WEIGHT PROTEIN TYROSINE PHOSPHATASE"/>
    <property type="match status" value="1"/>
</dbReference>
<dbReference type="GO" id="GO:0004725">
    <property type="term" value="F:protein tyrosine phosphatase activity"/>
    <property type="evidence" value="ECO:0007669"/>
    <property type="project" value="UniProtKB-EC"/>
</dbReference>
<dbReference type="CDD" id="cd16343">
    <property type="entry name" value="LMWPTP"/>
    <property type="match status" value="1"/>
</dbReference>
<feature type="active site" evidence="5">
    <location>
        <position position="15"/>
    </location>
</feature>
<dbReference type="Proteomes" id="UP000243507">
    <property type="component" value="Unassembled WGS sequence"/>
</dbReference>
<keyword evidence="8" id="KW-1185">Reference proteome</keyword>
<feature type="active site" description="Nucleophile" evidence="5">
    <location>
        <position position="9"/>
    </location>
</feature>
<dbReference type="InterPro" id="IPR036196">
    <property type="entry name" value="Ptyr_pPase_sf"/>
</dbReference>
<dbReference type="Gene3D" id="3.40.50.2300">
    <property type="match status" value="1"/>
</dbReference>
<dbReference type="SUPFAM" id="SSF52788">
    <property type="entry name" value="Phosphotyrosine protein phosphatases I"/>
    <property type="match status" value="1"/>
</dbReference>
<sequence>MFMRILFLCLGNICRSPAAEGVTRALAAQAGRDWSFDSAGTGNWHAGEPPYGPMQAAARARGYDLSELRARQITRADFARFDLILAMDGQNLRDAEALRPAAGGAELRLFLQDAKGPEDVPDPYYTRDFDGCLDLIEAGARALLAAR</sequence>
<name>A0A2A4CNI2_9RHOB</name>
<gene>
    <name evidence="7" type="ORF">CLN94_12815</name>
</gene>
<feature type="active site" description="Proton donor" evidence="5">
    <location>
        <position position="122"/>
    </location>
</feature>
<dbReference type="PRINTS" id="PR00719">
    <property type="entry name" value="LMWPTPASE"/>
</dbReference>
<evidence type="ECO:0000256" key="1">
    <source>
        <dbReference type="ARBA" id="ARBA00011063"/>
    </source>
</evidence>
<organism evidence="7 8">
    <name type="scientific">Pseudothioclava arenosa</name>
    <dbReference type="NCBI Taxonomy" id="1795308"/>
    <lineage>
        <taxon>Bacteria</taxon>
        <taxon>Pseudomonadati</taxon>
        <taxon>Pseudomonadota</taxon>
        <taxon>Alphaproteobacteria</taxon>
        <taxon>Rhodobacterales</taxon>
        <taxon>Paracoccaceae</taxon>
        <taxon>Pseudothioclava</taxon>
    </lineage>
</organism>
<protein>
    <recommendedName>
        <fullName evidence="2">protein-tyrosine-phosphatase</fullName>
        <ecNumber evidence="2">3.1.3.48</ecNumber>
    </recommendedName>
</protein>
<dbReference type="InterPro" id="IPR050438">
    <property type="entry name" value="LMW_PTPase"/>
</dbReference>
<dbReference type="EC" id="3.1.3.48" evidence="2"/>
<evidence type="ECO:0000256" key="3">
    <source>
        <dbReference type="ARBA" id="ARBA00022801"/>
    </source>
</evidence>
<dbReference type="SMART" id="SM00226">
    <property type="entry name" value="LMWPc"/>
    <property type="match status" value="1"/>
</dbReference>
<feature type="domain" description="Phosphotyrosine protein phosphatase I" evidence="6">
    <location>
        <begin position="3"/>
        <end position="146"/>
    </location>
</feature>
<dbReference type="AlphaFoldDB" id="A0A2A4CNI2"/>
<dbReference type="Pfam" id="PF01451">
    <property type="entry name" value="LMWPc"/>
    <property type="match status" value="1"/>
</dbReference>
<dbReference type="RefSeq" id="WP_096434405.1">
    <property type="nucleotide sequence ID" value="NZ_NTJD01000011.1"/>
</dbReference>
<dbReference type="EMBL" id="NTJD01000011">
    <property type="protein sequence ID" value="PCD75689.1"/>
    <property type="molecule type" value="Genomic_DNA"/>
</dbReference>
<keyword evidence="3" id="KW-0378">Hydrolase</keyword>
<dbReference type="InterPro" id="IPR023485">
    <property type="entry name" value="Ptyr_pPase"/>
</dbReference>
<proteinExistence type="inferred from homology"/>
<reference evidence="7 8" key="1">
    <citation type="submission" date="2017-09" db="EMBL/GenBank/DDBJ databases">
        <title>A multilocus sequence analysis scheme for characterization of bacteria in the genus Thioclava.</title>
        <authorList>
            <person name="Liu Y."/>
            <person name="Shao Z."/>
        </authorList>
    </citation>
    <scope>NUCLEOTIDE SEQUENCE [LARGE SCALE GENOMIC DNA]</scope>
    <source>
        <strain evidence="7 8">CAU 1312</strain>
    </source>
</reference>
<comment type="similarity">
    <text evidence="1">Belongs to the low molecular weight phosphotyrosine protein phosphatase family.</text>
</comment>
<accession>A0A2A4CNI2</accession>
<dbReference type="PANTHER" id="PTHR11717:SF7">
    <property type="entry name" value="LOW MOLECULAR WEIGHT PHOSPHOTYROSINE PROTEIN PHOSPHATASE"/>
    <property type="match status" value="1"/>
</dbReference>
<dbReference type="InterPro" id="IPR017867">
    <property type="entry name" value="Tyr_phospatase_low_mol_wt"/>
</dbReference>